<comment type="caution">
    <text evidence="2">The sequence shown here is derived from an EMBL/GenBank/DDBJ whole genome shotgun (WGS) entry which is preliminary data.</text>
</comment>
<keyword evidence="1" id="KW-0472">Membrane</keyword>
<feature type="transmembrane region" description="Helical" evidence="1">
    <location>
        <begin position="182"/>
        <end position="202"/>
    </location>
</feature>
<keyword evidence="3" id="KW-1185">Reference proteome</keyword>
<protein>
    <submittedName>
        <fullName evidence="2">Uncharacterized protein</fullName>
    </submittedName>
</protein>
<feature type="transmembrane region" description="Helical" evidence="1">
    <location>
        <begin position="12"/>
        <end position="34"/>
    </location>
</feature>
<evidence type="ECO:0000313" key="3">
    <source>
        <dbReference type="Proteomes" id="UP001306508"/>
    </source>
</evidence>
<dbReference type="EMBL" id="JAWIZZ010000047">
    <property type="protein sequence ID" value="KAK5779210.1"/>
    <property type="molecule type" value="Genomic_DNA"/>
</dbReference>
<gene>
    <name evidence="2" type="ORF">RI543_003098</name>
</gene>
<sequence length="205" mass="22330">MSSESTSLGLKISKTVAISSLGLYAGLLATSSVINICSPIDAIKKTVNTIYCRLGETGCLLGTLTTASFAVSCLLMKNVPSSQEKKNLFFGLLAAPASGLYLWISSKAANFMSDFCKNQNKSGVEVELPPNHPDIYNEKGEKLQCPFSGTVKDDTKGNKHKCLSKNIPMKLLKHFRPCFQSMGIHIFIASVITIIPFSKIIYERL</sequence>
<organism evidence="2 3">
    <name type="scientific">Arxiozyma heterogenica</name>
    <dbReference type="NCBI Taxonomy" id="278026"/>
    <lineage>
        <taxon>Eukaryota</taxon>
        <taxon>Fungi</taxon>
        <taxon>Dikarya</taxon>
        <taxon>Ascomycota</taxon>
        <taxon>Saccharomycotina</taxon>
        <taxon>Saccharomycetes</taxon>
        <taxon>Saccharomycetales</taxon>
        <taxon>Saccharomycetaceae</taxon>
        <taxon>Arxiozyma</taxon>
    </lineage>
</organism>
<evidence type="ECO:0000256" key="1">
    <source>
        <dbReference type="SAM" id="Phobius"/>
    </source>
</evidence>
<name>A0AAN7WGI6_9SACH</name>
<reference evidence="3" key="1">
    <citation type="submission" date="2023-07" db="EMBL/GenBank/DDBJ databases">
        <title>A draft genome of Kazachstania heterogenica Y-27499.</title>
        <authorList>
            <person name="Donic C."/>
            <person name="Kralova J.S."/>
            <person name="Fidel L."/>
            <person name="Ben-Dor S."/>
            <person name="Jung S."/>
        </authorList>
    </citation>
    <scope>NUCLEOTIDE SEQUENCE [LARGE SCALE GENOMIC DNA]</scope>
    <source>
        <strain evidence="3">Y27499</strain>
    </source>
</reference>
<accession>A0AAN7WGI6</accession>
<evidence type="ECO:0000313" key="2">
    <source>
        <dbReference type="EMBL" id="KAK5779210.1"/>
    </source>
</evidence>
<proteinExistence type="predicted"/>
<dbReference type="Proteomes" id="UP001306508">
    <property type="component" value="Unassembled WGS sequence"/>
</dbReference>
<feature type="transmembrane region" description="Helical" evidence="1">
    <location>
        <begin position="54"/>
        <end position="75"/>
    </location>
</feature>
<keyword evidence="1" id="KW-1133">Transmembrane helix</keyword>
<feature type="transmembrane region" description="Helical" evidence="1">
    <location>
        <begin position="87"/>
        <end position="104"/>
    </location>
</feature>
<dbReference type="AlphaFoldDB" id="A0AAN7WGI6"/>
<keyword evidence="1" id="KW-0812">Transmembrane</keyword>